<sequence length="82" mass="9064">MSNSTHKPSDSRFALPTTTTVNTSTSPPHDSPISLNGPALSYPQPYIDEEKYPSLADLSIRIFLHGEFATIIITAARYWNGR</sequence>
<reference evidence="3" key="1">
    <citation type="submission" date="2017-01" db="EMBL/GenBank/DDBJ databases">
        <title>Comparative genomics of anhydrobiosis in the tardigrade Hypsibius dujardini.</title>
        <authorList>
            <person name="Yoshida Y."/>
            <person name="Koutsovoulos G."/>
            <person name="Laetsch D."/>
            <person name="Stevens L."/>
            <person name="Kumar S."/>
            <person name="Horikawa D."/>
            <person name="Ishino K."/>
            <person name="Komine S."/>
            <person name="Tomita M."/>
            <person name="Blaxter M."/>
            <person name="Arakawa K."/>
        </authorList>
    </citation>
    <scope>NUCLEOTIDE SEQUENCE [LARGE SCALE GENOMIC DNA]</scope>
    <source>
        <strain evidence="3">Z151</strain>
    </source>
</reference>
<feature type="compositionally biased region" description="Low complexity" evidence="1">
    <location>
        <begin position="16"/>
        <end position="28"/>
    </location>
</feature>
<evidence type="ECO:0000313" key="2">
    <source>
        <dbReference type="EMBL" id="OQV18241.1"/>
    </source>
</evidence>
<dbReference type="Proteomes" id="UP000192578">
    <property type="component" value="Unassembled WGS sequence"/>
</dbReference>
<feature type="region of interest" description="Disordered" evidence="1">
    <location>
        <begin position="1"/>
        <end position="38"/>
    </location>
</feature>
<accession>A0A1W0WSR8</accession>
<dbReference type="EMBL" id="MTYJ01000051">
    <property type="protein sequence ID" value="OQV18241.1"/>
    <property type="molecule type" value="Genomic_DNA"/>
</dbReference>
<gene>
    <name evidence="2" type="ORF">BV898_07637</name>
</gene>
<organism evidence="2 3">
    <name type="scientific">Hypsibius exemplaris</name>
    <name type="common">Freshwater tardigrade</name>
    <dbReference type="NCBI Taxonomy" id="2072580"/>
    <lineage>
        <taxon>Eukaryota</taxon>
        <taxon>Metazoa</taxon>
        <taxon>Ecdysozoa</taxon>
        <taxon>Tardigrada</taxon>
        <taxon>Eutardigrada</taxon>
        <taxon>Parachela</taxon>
        <taxon>Hypsibioidea</taxon>
        <taxon>Hypsibiidae</taxon>
        <taxon>Hypsibius</taxon>
    </lineage>
</organism>
<keyword evidence="3" id="KW-1185">Reference proteome</keyword>
<evidence type="ECO:0000256" key="1">
    <source>
        <dbReference type="SAM" id="MobiDB-lite"/>
    </source>
</evidence>
<dbReference type="AlphaFoldDB" id="A0A1W0WSR8"/>
<protein>
    <submittedName>
        <fullName evidence="2">Uncharacterized protein</fullName>
    </submittedName>
</protein>
<comment type="caution">
    <text evidence="2">The sequence shown here is derived from an EMBL/GenBank/DDBJ whole genome shotgun (WGS) entry which is preliminary data.</text>
</comment>
<name>A0A1W0WSR8_HYPEX</name>
<evidence type="ECO:0000313" key="3">
    <source>
        <dbReference type="Proteomes" id="UP000192578"/>
    </source>
</evidence>
<proteinExistence type="predicted"/>